<name>A0A433DMW5_9FUNG</name>
<gene>
    <name evidence="1" type="ORF">BC936DRAFT_136784</name>
</gene>
<proteinExistence type="predicted"/>
<sequence>MALSQTKPSQTLRHLLSSLRTNQNCSPSECLEDCVCDACPPCNTCDQLLGGCHAADLLTDLTFTPSIPAVITREQPIGHYVLARADIPGGLFEVCVRPTLPDGLIFFLDNSTWNYVLTGTPKSLVPRTEYIAIVKGGANYLGKIEFGFTVGFGCAPPTSTTEVPLVSETPLPSISDVVTSTPNYVY</sequence>
<protein>
    <submittedName>
        <fullName evidence="1">Uncharacterized protein</fullName>
    </submittedName>
</protein>
<keyword evidence="2" id="KW-1185">Reference proteome</keyword>
<evidence type="ECO:0000313" key="1">
    <source>
        <dbReference type="EMBL" id="RUP52228.1"/>
    </source>
</evidence>
<dbReference type="AlphaFoldDB" id="A0A433DMW5"/>
<comment type="caution">
    <text evidence="1">The sequence shown here is derived from an EMBL/GenBank/DDBJ whole genome shotgun (WGS) entry which is preliminary data.</text>
</comment>
<reference evidence="1 2" key="1">
    <citation type="journal article" date="2018" name="New Phytol.">
        <title>Phylogenomics of Endogonaceae and evolution of mycorrhizas within Mucoromycota.</title>
        <authorList>
            <person name="Chang Y."/>
            <person name="Desiro A."/>
            <person name="Na H."/>
            <person name="Sandor L."/>
            <person name="Lipzen A."/>
            <person name="Clum A."/>
            <person name="Barry K."/>
            <person name="Grigoriev I.V."/>
            <person name="Martin F.M."/>
            <person name="Stajich J.E."/>
            <person name="Smith M.E."/>
            <person name="Bonito G."/>
            <person name="Spatafora J.W."/>
        </authorList>
    </citation>
    <scope>NUCLEOTIDE SEQUENCE [LARGE SCALE GENOMIC DNA]</scope>
    <source>
        <strain evidence="1 2">GMNB39</strain>
    </source>
</reference>
<organism evidence="1 2">
    <name type="scientific">Jimgerdemannia flammicorona</name>
    <dbReference type="NCBI Taxonomy" id="994334"/>
    <lineage>
        <taxon>Eukaryota</taxon>
        <taxon>Fungi</taxon>
        <taxon>Fungi incertae sedis</taxon>
        <taxon>Mucoromycota</taxon>
        <taxon>Mucoromycotina</taxon>
        <taxon>Endogonomycetes</taxon>
        <taxon>Endogonales</taxon>
        <taxon>Endogonaceae</taxon>
        <taxon>Jimgerdemannia</taxon>
    </lineage>
</organism>
<dbReference type="Proteomes" id="UP000268093">
    <property type="component" value="Unassembled WGS sequence"/>
</dbReference>
<dbReference type="OrthoDB" id="10684974at2759"/>
<accession>A0A433DMW5</accession>
<dbReference type="EMBL" id="RBNI01000104">
    <property type="protein sequence ID" value="RUP52228.1"/>
    <property type="molecule type" value="Genomic_DNA"/>
</dbReference>
<evidence type="ECO:0000313" key="2">
    <source>
        <dbReference type="Proteomes" id="UP000268093"/>
    </source>
</evidence>